<comment type="function">
    <text evidence="1">Part of the ABC transporter complex LptBFG involved in the translocation of lipopolysaccharide (LPS) from the inner membrane to the outer membrane.</text>
</comment>
<feature type="transmembrane region" description="Helical" evidence="9">
    <location>
        <begin position="65"/>
        <end position="82"/>
    </location>
</feature>
<evidence type="ECO:0000256" key="2">
    <source>
        <dbReference type="ARBA" id="ARBA00004651"/>
    </source>
</evidence>
<feature type="transmembrane region" description="Helical" evidence="9">
    <location>
        <begin position="338"/>
        <end position="357"/>
    </location>
</feature>
<feature type="transmembrane region" description="Helical" evidence="9">
    <location>
        <begin position="309"/>
        <end position="326"/>
    </location>
</feature>
<evidence type="ECO:0000256" key="3">
    <source>
        <dbReference type="ARBA" id="ARBA00007725"/>
    </source>
</evidence>
<dbReference type="GO" id="GO:0015920">
    <property type="term" value="P:lipopolysaccharide transport"/>
    <property type="evidence" value="ECO:0007669"/>
    <property type="project" value="TreeGrafter"/>
</dbReference>
<evidence type="ECO:0000256" key="9">
    <source>
        <dbReference type="SAM" id="Phobius"/>
    </source>
</evidence>
<evidence type="ECO:0000313" key="10">
    <source>
        <dbReference type="EMBL" id="RLK51195.1"/>
    </source>
</evidence>
<evidence type="ECO:0000256" key="4">
    <source>
        <dbReference type="ARBA" id="ARBA00022475"/>
    </source>
</evidence>
<reference evidence="10 11" key="1">
    <citation type="submission" date="2018-10" db="EMBL/GenBank/DDBJ databases">
        <title>Genomic Encyclopedia of Type Strains, Phase IV (KMG-IV): sequencing the most valuable type-strain genomes for metagenomic binning, comparative biology and taxonomic classification.</title>
        <authorList>
            <person name="Goeker M."/>
        </authorList>
    </citation>
    <scope>NUCLEOTIDE SEQUENCE [LARGE SCALE GENOMIC DNA]</scope>
    <source>
        <strain evidence="10 11">DSM 12769</strain>
    </source>
</reference>
<sequence>MIRLLDRYLIVTVVGSALVALVVIMSLDLVFTFVDEGGDIGTADYGALTALGYVLLSSPARAYEAFPFATLIGALMGLGALASRNELTVMRAAGVSVLQIARAVAAGGLILAMIAMAMGEWVVPPAERVATELRASAMAREVGISGAGGLWARDGTQFIEVGRARSAGHLEDVTIYEFEERAGEPMALRRVLSGSEAFYRNGHWALSEPREVHLHDEGISTSELGESKRWESALSPAVLGVVVVDPESLSMADLRTYINYLEANELDSSEWRLAFWVKVATPISTLAMLLLTIPLVFGAVRSTGAGQRIFIGVLVGVVFFLVNRMLNHAGVVFGLPPAASALLPAIAFLLAGIVGIMRVR</sequence>
<keyword evidence="6 9" id="KW-1133">Transmembrane helix</keyword>
<evidence type="ECO:0000256" key="5">
    <source>
        <dbReference type="ARBA" id="ARBA00022692"/>
    </source>
</evidence>
<dbReference type="EMBL" id="RCDA01000001">
    <property type="protein sequence ID" value="RLK51195.1"/>
    <property type="molecule type" value="Genomic_DNA"/>
</dbReference>
<keyword evidence="11" id="KW-1185">Reference proteome</keyword>
<dbReference type="RefSeq" id="WP_121441618.1">
    <property type="nucleotide sequence ID" value="NZ_RCDA01000001.1"/>
</dbReference>
<feature type="transmembrane region" description="Helical" evidence="9">
    <location>
        <begin position="275"/>
        <end position="297"/>
    </location>
</feature>
<dbReference type="GO" id="GO:0043190">
    <property type="term" value="C:ATP-binding cassette (ABC) transporter complex"/>
    <property type="evidence" value="ECO:0007669"/>
    <property type="project" value="InterPro"/>
</dbReference>
<comment type="subcellular location">
    <subcellularLocation>
        <location evidence="2">Cell membrane</location>
        <topology evidence="2">Multi-pass membrane protein</topology>
    </subcellularLocation>
</comment>
<dbReference type="NCBIfam" id="TIGR04408">
    <property type="entry name" value="LptG_lptG"/>
    <property type="match status" value="1"/>
</dbReference>
<dbReference type="InterPro" id="IPR030923">
    <property type="entry name" value="LptG"/>
</dbReference>
<comment type="caution">
    <text evidence="10">The sequence shown here is derived from an EMBL/GenBank/DDBJ whole genome shotgun (WGS) entry which is preliminary data.</text>
</comment>
<protein>
    <submittedName>
        <fullName evidence="10">Lipopolysaccharide export system permease protein</fullName>
    </submittedName>
</protein>
<dbReference type="PANTHER" id="PTHR33529">
    <property type="entry name" value="SLR0882 PROTEIN-RELATED"/>
    <property type="match status" value="1"/>
</dbReference>
<dbReference type="InterPro" id="IPR005495">
    <property type="entry name" value="LptG/LptF_permease"/>
</dbReference>
<comment type="similarity">
    <text evidence="3">Belongs to the LptF/LptG family.</text>
</comment>
<accession>A0A498C5U8</accession>
<keyword evidence="4" id="KW-1003">Cell membrane</keyword>
<dbReference type="GO" id="GO:0055085">
    <property type="term" value="P:transmembrane transport"/>
    <property type="evidence" value="ECO:0007669"/>
    <property type="project" value="InterPro"/>
</dbReference>
<dbReference type="Proteomes" id="UP000275461">
    <property type="component" value="Unassembled WGS sequence"/>
</dbReference>
<name>A0A498C5U8_9GAMM</name>
<evidence type="ECO:0000313" key="11">
    <source>
        <dbReference type="Proteomes" id="UP000275461"/>
    </source>
</evidence>
<dbReference type="AlphaFoldDB" id="A0A498C5U8"/>
<evidence type="ECO:0000256" key="7">
    <source>
        <dbReference type="ARBA" id="ARBA00023136"/>
    </source>
</evidence>
<comment type="subunit">
    <text evidence="8">Component of the lipopolysaccharide transport and assembly complex. The LptBFG transporter is composed of two ATP-binding proteins (LptB) and two transmembrane proteins (LptF and LptG).</text>
</comment>
<proteinExistence type="inferred from homology"/>
<gene>
    <name evidence="10" type="ORF">DFR31_1117</name>
</gene>
<feature type="transmembrane region" description="Helical" evidence="9">
    <location>
        <begin position="103"/>
        <end position="123"/>
    </location>
</feature>
<organism evidence="10 11">
    <name type="scientific">Alkalispirillum mobile</name>
    <dbReference type="NCBI Taxonomy" id="85925"/>
    <lineage>
        <taxon>Bacteria</taxon>
        <taxon>Pseudomonadati</taxon>
        <taxon>Pseudomonadota</taxon>
        <taxon>Gammaproteobacteria</taxon>
        <taxon>Chromatiales</taxon>
        <taxon>Ectothiorhodospiraceae</taxon>
        <taxon>Alkalispirillum</taxon>
    </lineage>
</organism>
<keyword evidence="7 9" id="KW-0472">Membrane</keyword>
<dbReference type="OrthoDB" id="9776227at2"/>
<dbReference type="PANTHER" id="PTHR33529:SF2">
    <property type="entry name" value="LIPOPOLYSACCHARIDE EXPORT SYSTEM PERMEASE PROTEIN LPTG"/>
    <property type="match status" value="1"/>
</dbReference>
<keyword evidence="5 9" id="KW-0812">Transmembrane</keyword>
<feature type="transmembrane region" description="Helical" evidence="9">
    <location>
        <begin position="7"/>
        <end position="27"/>
    </location>
</feature>
<evidence type="ECO:0000256" key="1">
    <source>
        <dbReference type="ARBA" id="ARBA00002265"/>
    </source>
</evidence>
<evidence type="ECO:0000256" key="6">
    <source>
        <dbReference type="ARBA" id="ARBA00022989"/>
    </source>
</evidence>
<dbReference type="Pfam" id="PF03739">
    <property type="entry name" value="LptF_LptG"/>
    <property type="match status" value="1"/>
</dbReference>
<evidence type="ECO:0000256" key="8">
    <source>
        <dbReference type="ARBA" id="ARBA00026081"/>
    </source>
</evidence>